<dbReference type="GO" id="GO:0030488">
    <property type="term" value="P:tRNA methylation"/>
    <property type="evidence" value="ECO:0007669"/>
    <property type="project" value="UniProtKB-UniRule"/>
</dbReference>
<keyword evidence="6 9" id="KW-0949">S-adenosyl-L-methionine</keyword>
<dbReference type="GO" id="GO:0141101">
    <property type="term" value="F:tRNA(Ser) (uridine(44)-2'-O-)-methyltransferase activity"/>
    <property type="evidence" value="ECO:0007669"/>
    <property type="project" value="UniProtKB-EC"/>
</dbReference>
<comment type="function">
    <text evidence="9">Adenosyl-L-methionine (AdoMet)-dependent tRNA (uracil-O(2)-)-methyltransferase.</text>
</comment>
<keyword evidence="7 9" id="KW-0819">tRNA processing</keyword>
<dbReference type="EMBL" id="OB795591">
    <property type="protein sequence ID" value="CAD7432446.1"/>
    <property type="molecule type" value="Genomic_DNA"/>
</dbReference>
<comment type="subcellular location">
    <subcellularLocation>
        <location evidence="1 9">Cytoplasm</location>
    </subcellularLocation>
</comment>
<evidence type="ECO:0000256" key="5">
    <source>
        <dbReference type="ARBA" id="ARBA00022679"/>
    </source>
</evidence>
<evidence type="ECO:0000256" key="2">
    <source>
        <dbReference type="ARBA" id="ARBA00009056"/>
    </source>
</evidence>
<dbReference type="PANTHER" id="PTHR21210">
    <property type="entry name" value="TRNA (URACIL-O(2)-)-METHYLTRANSFERASE-RELATED"/>
    <property type="match status" value="1"/>
</dbReference>
<evidence type="ECO:0000256" key="1">
    <source>
        <dbReference type="ARBA" id="ARBA00004496"/>
    </source>
</evidence>
<reference evidence="10" key="1">
    <citation type="submission" date="2020-11" db="EMBL/GenBank/DDBJ databases">
        <authorList>
            <person name="Tran Van P."/>
        </authorList>
    </citation>
    <scope>NUCLEOTIDE SEQUENCE</scope>
</reference>
<dbReference type="GO" id="GO:0005737">
    <property type="term" value="C:cytoplasm"/>
    <property type="evidence" value="ECO:0007669"/>
    <property type="project" value="UniProtKB-SubCell"/>
</dbReference>
<keyword evidence="5 9" id="KW-0808">Transferase</keyword>
<proteinExistence type="inferred from homology"/>
<dbReference type="AlphaFoldDB" id="A0A7R9EFU9"/>
<organism evidence="10">
    <name type="scientific">Timema monikensis</name>
    <dbReference type="NCBI Taxonomy" id="170555"/>
    <lineage>
        <taxon>Eukaryota</taxon>
        <taxon>Metazoa</taxon>
        <taxon>Ecdysozoa</taxon>
        <taxon>Arthropoda</taxon>
        <taxon>Hexapoda</taxon>
        <taxon>Insecta</taxon>
        <taxon>Pterygota</taxon>
        <taxon>Neoptera</taxon>
        <taxon>Polyneoptera</taxon>
        <taxon>Phasmatodea</taxon>
        <taxon>Timematodea</taxon>
        <taxon>Timematoidea</taxon>
        <taxon>Timematidae</taxon>
        <taxon>Timema</taxon>
    </lineage>
</organism>
<sequence>MLKNATLLSSSPTTATREQFWWAAALWHNSPHLINRRLYGSILLLSVRVVPRPDLLSLLAELDASGWSEASRDALVMQLKQAGVEVLGTSDLVLDGAATNTGTFLTLTLKLLLPRNNDKFAKGLEMALFDWAAGQVTFLGDRSGAEVPSVCVGFPYGLHHEDGNISVYSHGFEGPPPGKLWVSVNIATVLVQMFVICPSRLVKWADSATPGQSSPSATSLSLVPVQEYNTLYQHLKKKYGKEMVKIWPEVTDPHKFVYEDVAIATYLLLVWEKEREHKGLMDRKQYFVDLGCGNGLLVHILTQEGHPGLGLDVRRRRIWDMYPSSTKLEVRTITPCASSLFPQADWLIGNHSDELTPWIPVIAARSSPSCRFFLLPCCAYEFDGSKYQRENSSRSLYSDYMSYVLSVCEVCGFTTSVDRLRIPSTKRICFIGYERRYDADRAEKTDRTIQEFINSRGSKNKVRNSLTSSEGYWSEFKPRGDKEVVRNCTQLDKGLLEDIVCLVSRILLNKHRNISVASIDGEERMWNAGGCLMLNEVAQALPREKLKHLKKQCSGLQTLLKNHPWVFKVEQGTIQLRIPRRRSDITGTGCRTKLCWFHAYHLTFIKSTFRGRHGADMGLDRDIQGLYVDRVGSLLVLWNEHPLIVLFHFISTCEAEAELEK</sequence>
<accession>A0A7R9EFU9</accession>
<evidence type="ECO:0000256" key="3">
    <source>
        <dbReference type="ARBA" id="ARBA00022490"/>
    </source>
</evidence>
<evidence type="ECO:0000256" key="7">
    <source>
        <dbReference type="ARBA" id="ARBA00022694"/>
    </source>
</evidence>
<evidence type="ECO:0000313" key="10">
    <source>
        <dbReference type="EMBL" id="CAD7432446.1"/>
    </source>
</evidence>
<dbReference type="PANTHER" id="PTHR21210:SF0">
    <property type="entry name" value="TRNA (URACIL-O(2)-)-METHYLTRANSFERASE-RELATED"/>
    <property type="match status" value="1"/>
</dbReference>
<gene>
    <name evidence="10" type="ORF">TMSB3V08_LOCUS9155</name>
</gene>
<dbReference type="InterPro" id="IPR011671">
    <property type="entry name" value="tRNA_uracil_MeTrfase"/>
</dbReference>
<comment type="similarity">
    <text evidence="2 9">Belongs to the TRM44 family.</text>
</comment>
<protein>
    <recommendedName>
        <fullName evidence="9">tRNA (uracil-O(2)-)-methyltransferase</fullName>
        <ecNumber evidence="9">2.1.1.211</ecNumber>
    </recommendedName>
</protein>
<dbReference type="Pfam" id="PF07757">
    <property type="entry name" value="AdoMet_MTase"/>
    <property type="match status" value="1"/>
</dbReference>
<evidence type="ECO:0000256" key="8">
    <source>
        <dbReference type="ARBA" id="ARBA00047957"/>
    </source>
</evidence>
<evidence type="ECO:0000256" key="9">
    <source>
        <dbReference type="RuleBase" id="RU368004"/>
    </source>
</evidence>
<keyword evidence="3 9" id="KW-0963">Cytoplasm</keyword>
<comment type="catalytic activity">
    <reaction evidence="8 9">
        <text>uridine(44) in tRNA(Ser) + S-adenosyl-L-methionine = 2'-O-methyluridine(44) in tRNA(Ser) + S-adenosyl-L-homocysteine + H(+)</text>
        <dbReference type="Rhea" id="RHEA:43100"/>
        <dbReference type="Rhea" id="RHEA-COMP:10339"/>
        <dbReference type="Rhea" id="RHEA-COMP:10340"/>
        <dbReference type="ChEBI" id="CHEBI:15378"/>
        <dbReference type="ChEBI" id="CHEBI:57856"/>
        <dbReference type="ChEBI" id="CHEBI:59789"/>
        <dbReference type="ChEBI" id="CHEBI:65315"/>
        <dbReference type="ChEBI" id="CHEBI:74478"/>
        <dbReference type="EC" id="2.1.1.211"/>
    </reaction>
</comment>
<keyword evidence="4 9" id="KW-0489">Methyltransferase</keyword>
<evidence type="ECO:0000256" key="6">
    <source>
        <dbReference type="ARBA" id="ARBA00022691"/>
    </source>
</evidence>
<dbReference type="EC" id="2.1.1.211" evidence="9"/>
<name>A0A7R9EFU9_9NEOP</name>
<evidence type="ECO:0000256" key="4">
    <source>
        <dbReference type="ARBA" id="ARBA00022603"/>
    </source>
</evidence>